<dbReference type="SFLD" id="SFLDG01140">
    <property type="entry name" value="C2.B:_Phosphomannomutase_and_P"/>
    <property type="match status" value="1"/>
</dbReference>
<keyword evidence="2" id="KW-0378">Hydrolase</keyword>
<evidence type="ECO:0000313" key="2">
    <source>
        <dbReference type="EMBL" id="OXR47789.1"/>
    </source>
</evidence>
<dbReference type="Proteomes" id="UP000215506">
    <property type="component" value="Unassembled WGS sequence"/>
</dbReference>
<comment type="caution">
    <text evidence="2">The sequence shown here is derived from an EMBL/GenBank/DDBJ whole genome shotgun (WGS) entry which is preliminary data.</text>
</comment>
<evidence type="ECO:0000256" key="1">
    <source>
        <dbReference type="SAM" id="MobiDB-lite"/>
    </source>
</evidence>
<feature type="region of interest" description="Disordered" evidence="1">
    <location>
        <begin position="1"/>
        <end position="67"/>
    </location>
</feature>
<dbReference type="GO" id="GO:0016791">
    <property type="term" value="F:phosphatase activity"/>
    <property type="evidence" value="ECO:0007669"/>
    <property type="project" value="TreeGrafter"/>
</dbReference>
<reference evidence="2 3" key="1">
    <citation type="submission" date="2017-07" db="EMBL/GenBank/DDBJ databases">
        <title>First draft Genome Sequence of Nocardia cerradoensis isolated from human infection.</title>
        <authorList>
            <person name="Carrasco G."/>
        </authorList>
    </citation>
    <scope>NUCLEOTIDE SEQUENCE [LARGE SCALE GENOMIC DNA]</scope>
    <source>
        <strain evidence="2 3">CNM20130759</strain>
    </source>
</reference>
<dbReference type="InterPro" id="IPR000150">
    <property type="entry name" value="Cof"/>
</dbReference>
<dbReference type="NCBIfam" id="TIGR01484">
    <property type="entry name" value="HAD-SF-IIB"/>
    <property type="match status" value="1"/>
</dbReference>
<proteinExistence type="predicted"/>
<dbReference type="SUPFAM" id="SSF56784">
    <property type="entry name" value="HAD-like"/>
    <property type="match status" value="1"/>
</dbReference>
<sequence length="334" mass="36233">MNAPDDSRRRTYWSRHGRGDDDRTRGVVHDESGWVRSGSASDELSEDDGHLGGSTDPAPPPWSSIPPGDHGVRLVVCDMDGTLLTKAGAVPDTFWPLLEVMRSRGVTFVPASGRQYATLAALFERAADEVSYIAENGCLVVHSGVTVSATCLDVDIVRQVVQAVREAPAATELGLVVCGLDSAYIERTDPAFVAEAAKYYARLERVDDLTAVTDKVLKLAIYDFTDAERTAAHVFGSIAAREQVVVSGEHWIDIMSRDADKGRAVRSLQQTLGIPPARTAVFGDYLNDLEMLDAARWSFAMANAHPEVRARARYLAPADDEDGVVTVLSRLFGS</sequence>
<dbReference type="EMBL" id="NGAF01000001">
    <property type="protein sequence ID" value="OXR47789.1"/>
    <property type="molecule type" value="Genomic_DNA"/>
</dbReference>
<dbReference type="InterPro" id="IPR006379">
    <property type="entry name" value="HAD-SF_hydro_IIB"/>
</dbReference>
<name>A0A231HG17_9NOCA</name>
<dbReference type="PANTHER" id="PTHR10000">
    <property type="entry name" value="PHOSPHOSERINE PHOSPHATASE"/>
    <property type="match status" value="1"/>
</dbReference>
<dbReference type="Gene3D" id="3.30.1240.10">
    <property type="match status" value="1"/>
</dbReference>
<dbReference type="GO" id="GO:0000287">
    <property type="term" value="F:magnesium ion binding"/>
    <property type="evidence" value="ECO:0007669"/>
    <property type="project" value="TreeGrafter"/>
</dbReference>
<accession>A0A231HG17</accession>
<dbReference type="InterPro" id="IPR036412">
    <property type="entry name" value="HAD-like_sf"/>
</dbReference>
<keyword evidence="3" id="KW-1185">Reference proteome</keyword>
<evidence type="ECO:0000313" key="3">
    <source>
        <dbReference type="Proteomes" id="UP000215506"/>
    </source>
</evidence>
<dbReference type="NCBIfam" id="TIGR00099">
    <property type="entry name" value="Cof-subfamily"/>
    <property type="match status" value="1"/>
</dbReference>
<dbReference type="RefSeq" id="WP_338067188.1">
    <property type="nucleotide sequence ID" value="NZ_NGAF01000001.1"/>
</dbReference>
<dbReference type="Gene3D" id="3.40.50.1000">
    <property type="entry name" value="HAD superfamily/HAD-like"/>
    <property type="match status" value="1"/>
</dbReference>
<dbReference type="AlphaFoldDB" id="A0A231HG17"/>
<dbReference type="Pfam" id="PF08282">
    <property type="entry name" value="Hydrolase_3"/>
    <property type="match status" value="1"/>
</dbReference>
<feature type="compositionally biased region" description="Basic and acidic residues" evidence="1">
    <location>
        <begin position="17"/>
        <end position="33"/>
    </location>
</feature>
<dbReference type="PANTHER" id="PTHR10000:SF53">
    <property type="entry name" value="5-AMINO-6-(5-PHOSPHO-D-RIBITYLAMINO)URACIL PHOSPHATASE YBJI-RELATED"/>
    <property type="match status" value="1"/>
</dbReference>
<gene>
    <name evidence="2" type="primary">ybjI</name>
    <name evidence="2" type="ORF">B7C42_00914</name>
</gene>
<organism evidence="2 3">
    <name type="scientific">Nocardia cerradoensis</name>
    <dbReference type="NCBI Taxonomy" id="85688"/>
    <lineage>
        <taxon>Bacteria</taxon>
        <taxon>Bacillati</taxon>
        <taxon>Actinomycetota</taxon>
        <taxon>Actinomycetes</taxon>
        <taxon>Mycobacteriales</taxon>
        <taxon>Nocardiaceae</taxon>
        <taxon>Nocardia</taxon>
    </lineage>
</organism>
<dbReference type="GO" id="GO:0005829">
    <property type="term" value="C:cytosol"/>
    <property type="evidence" value="ECO:0007669"/>
    <property type="project" value="TreeGrafter"/>
</dbReference>
<dbReference type="EC" id="3.1.3.-" evidence="2"/>
<dbReference type="CDD" id="cd07518">
    <property type="entry name" value="HAD_YbiV-Like"/>
    <property type="match status" value="1"/>
</dbReference>
<dbReference type="InterPro" id="IPR023214">
    <property type="entry name" value="HAD_sf"/>
</dbReference>
<dbReference type="SFLD" id="SFLDS00003">
    <property type="entry name" value="Haloacid_Dehalogenase"/>
    <property type="match status" value="1"/>
</dbReference>
<protein>
    <submittedName>
        <fullName evidence="2">5-amino-6-(5-phospho-D-ribitylamino)uracil phosphatase YbjI</fullName>
        <ecNumber evidence="2">3.1.3.-</ecNumber>
    </submittedName>
</protein>